<dbReference type="Gene3D" id="1.10.540.10">
    <property type="entry name" value="Acyl-CoA dehydrogenase/oxidase, N-terminal domain"/>
    <property type="match status" value="1"/>
</dbReference>
<dbReference type="SUPFAM" id="SSF56645">
    <property type="entry name" value="Acyl-CoA dehydrogenase NM domain-like"/>
    <property type="match status" value="1"/>
</dbReference>
<dbReference type="InterPro" id="IPR036250">
    <property type="entry name" value="AcylCo_DH-like_C"/>
</dbReference>
<dbReference type="Pfam" id="PF08028">
    <property type="entry name" value="Acyl-CoA_dh_2"/>
    <property type="match status" value="1"/>
</dbReference>
<proteinExistence type="predicted"/>
<sequence length="373" mass="38615">MPSTPALSTVAEHARRADADRTLATAVVAELTSAGLARHFVPRRWGGAEGEFSALLDEVADLAEACTSAAWVGMLWAAHGRFAALLPEEGQREIWGTTPDVRISAALMPPAGRAEPADGGWRVTGTWECVSGIGSAQWVLVAAPEAQGVRVFAVPAEAVEVLDTWDATGLRGTGSHTAVVRDAFVPHHLSVPLAELLRGGDTPGLARCHSVPAQLAGGLMFCAPALGAARRALALWSAWAAGKAPGSGRPHHDSAAVRETLALASAHIDAAGLLLRRAARRADTEPVGAALVAGNQRDAAVAARLLADAVDRLFRTGGAHLRDGSGDLNRLWRDVHTVASHGVLRLEPVAAAYASATLAADAPARSSAASRSR</sequence>
<dbReference type="Proteomes" id="UP001165270">
    <property type="component" value="Unassembled WGS sequence"/>
</dbReference>
<dbReference type="Gene3D" id="1.20.140.10">
    <property type="entry name" value="Butyryl-CoA Dehydrogenase, subunit A, domain 3"/>
    <property type="match status" value="1"/>
</dbReference>
<dbReference type="RefSeq" id="WP_242709932.1">
    <property type="nucleotide sequence ID" value="NZ_JALDAX010000005.1"/>
</dbReference>
<dbReference type="SUPFAM" id="SSF47203">
    <property type="entry name" value="Acyl-CoA dehydrogenase C-terminal domain-like"/>
    <property type="match status" value="1"/>
</dbReference>
<dbReference type="InterPro" id="IPR046373">
    <property type="entry name" value="Acyl-CoA_Oxase/DH_mid-dom_sf"/>
</dbReference>
<dbReference type="InterPro" id="IPR050741">
    <property type="entry name" value="Acyl-CoA_dehydrogenase"/>
</dbReference>
<dbReference type="EMBL" id="JALDAX010000005">
    <property type="protein sequence ID" value="MCI3241145.1"/>
    <property type="molecule type" value="Genomic_DNA"/>
</dbReference>
<keyword evidence="4" id="KW-1185">Reference proteome</keyword>
<dbReference type="InterPro" id="IPR037069">
    <property type="entry name" value="AcylCoA_DH/ox_N_sf"/>
</dbReference>
<comment type="caution">
    <text evidence="3">The sequence shown here is derived from an EMBL/GenBank/DDBJ whole genome shotgun (WGS) entry which is preliminary data.</text>
</comment>
<feature type="domain" description="Acyl-CoA dehydrogenase C-terminal" evidence="2">
    <location>
        <begin position="219"/>
        <end position="344"/>
    </location>
</feature>
<protein>
    <submittedName>
        <fullName evidence="3">Oxidoreductase</fullName>
    </submittedName>
</protein>
<evidence type="ECO:0000313" key="4">
    <source>
        <dbReference type="Proteomes" id="UP001165270"/>
    </source>
</evidence>
<accession>A0ABS9XGK8</accession>
<reference evidence="3" key="1">
    <citation type="submission" date="2022-03" db="EMBL/GenBank/DDBJ databases">
        <title>Streptomyces 7R015 and 7R016 isolated from Barleria lupulina in Thailand.</title>
        <authorList>
            <person name="Kanchanasin P."/>
            <person name="Phongsopitanun W."/>
            <person name="Tanasupawat S."/>
        </authorList>
    </citation>
    <scope>NUCLEOTIDE SEQUENCE</scope>
    <source>
        <strain evidence="3">7R016</strain>
    </source>
</reference>
<name>A0ABS9XGK8_9ACTN</name>
<dbReference type="InterPro" id="IPR013107">
    <property type="entry name" value="Acyl-CoA_DH_C"/>
</dbReference>
<dbReference type="Gene3D" id="2.40.110.10">
    <property type="entry name" value="Butyryl-CoA Dehydrogenase, subunit A, domain 2"/>
    <property type="match status" value="1"/>
</dbReference>
<evidence type="ECO:0000313" key="3">
    <source>
        <dbReference type="EMBL" id="MCI3241145.1"/>
    </source>
</evidence>
<evidence type="ECO:0000256" key="1">
    <source>
        <dbReference type="ARBA" id="ARBA00023002"/>
    </source>
</evidence>
<dbReference type="PANTHER" id="PTHR48083:SF19">
    <property type="entry name" value="FLAVIN-DEPENDENT MONOOXYGENASE, OXYGENASE SUBUNIT HSAA"/>
    <property type="match status" value="1"/>
</dbReference>
<dbReference type="PANTHER" id="PTHR48083">
    <property type="entry name" value="MEDIUM-CHAIN SPECIFIC ACYL-COA DEHYDROGENASE, MITOCHONDRIAL-RELATED"/>
    <property type="match status" value="1"/>
</dbReference>
<evidence type="ECO:0000259" key="2">
    <source>
        <dbReference type="Pfam" id="PF08028"/>
    </source>
</evidence>
<keyword evidence="1" id="KW-0560">Oxidoreductase</keyword>
<gene>
    <name evidence="3" type="ORF">MQN93_15615</name>
</gene>
<dbReference type="PIRSF" id="PIRSF016578">
    <property type="entry name" value="HsaA"/>
    <property type="match status" value="1"/>
</dbReference>
<organism evidence="3 4">
    <name type="scientific">Streptomyces spinosisporus</name>
    <dbReference type="NCBI Taxonomy" id="2927582"/>
    <lineage>
        <taxon>Bacteria</taxon>
        <taxon>Bacillati</taxon>
        <taxon>Actinomycetota</taxon>
        <taxon>Actinomycetes</taxon>
        <taxon>Kitasatosporales</taxon>
        <taxon>Streptomycetaceae</taxon>
        <taxon>Streptomyces</taxon>
    </lineage>
</organism>
<dbReference type="InterPro" id="IPR009100">
    <property type="entry name" value="AcylCoA_DH/oxidase_NM_dom_sf"/>
</dbReference>